<evidence type="ECO:0000259" key="1">
    <source>
        <dbReference type="PROSITE" id="PS51733"/>
    </source>
</evidence>
<dbReference type="InterPro" id="IPR050664">
    <property type="entry name" value="Octanoyltrans_LipM/LipL"/>
</dbReference>
<dbReference type="Gene3D" id="3.30.930.10">
    <property type="entry name" value="Bira Bifunctional Protein, Domain 2"/>
    <property type="match status" value="1"/>
</dbReference>
<dbReference type="PANTHER" id="PTHR43679">
    <property type="entry name" value="OCTANOYLTRANSFERASE LIPM-RELATED"/>
    <property type="match status" value="1"/>
</dbReference>
<organism evidence="2 3">
    <name type="scientific">Candidatus Thermofonsia Clade 1 bacterium</name>
    <dbReference type="NCBI Taxonomy" id="2364210"/>
    <lineage>
        <taxon>Bacteria</taxon>
        <taxon>Bacillati</taxon>
        <taxon>Chloroflexota</taxon>
        <taxon>Candidatus Thermofontia</taxon>
        <taxon>Candidatus Thermofonsia Clade 1</taxon>
    </lineage>
</organism>
<name>A0A2M8PD78_9CHLR</name>
<gene>
    <name evidence="2" type="ORF">CUN49_10250</name>
</gene>
<comment type="caution">
    <text evidence="2">The sequence shown here is derived from an EMBL/GenBank/DDBJ whole genome shotgun (WGS) entry which is preliminary data.</text>
</comment>
<dbReference type="SUPFAM" id="SSF55681">
    <property type="entry name" value="Class II aaRS and biotin synthetases"/>
    <property type="match status" value="1"/>
</dbReference>
<feature type="domain" description="BPL/LPL catalytic" evidence="1">
    <location>
        <begin position="32"/>
        <end position="242"/>
    </location>
</feature>
<dbReference type="Proteomes" id="UP000229681">
    <property type="component" value="Unassembled WGS sequence"/>
</dbReference>
<accession>A0A2M8PD78</accession>
<dbReference type="Pfam" id="PF21948">
    <property type="entry name" value="LplA-B_cat"/>
    <property type="match status" value="1"/>
</dbReference>
<evidence type="ECO:0000313" key="3">
    <source>
        <dbReference type="Proteomes" id="UP000229681"/>
    </source>
</evidence>
<dbReference type="AlphaFoldDB" id="A0A2M8PD78"/>
<evidence type="ECO:0000313" key="2">
    <source>
        <dbReference type="EMBL" id="PJF35503.1"/>
    </source>
</evidence>
<dbReference type="InterPro" id="IPR045864">
    <property type="entry name" value="aa-tRNA-synth_II/BPL/LPL"/>
</dbReference>
<dbReference type="CDD" id="cd16443">
    <property type="entry name" value="LplA"/>
    <property type="match status" value="1"/>
</dbReference>
<sequence length="271" mass="29973">MSEVWRLILDAPCDGSLNMARDEAILQAVARGDQPPTLRLYAWRLPTLSLGFAQPSADVALARLRERGWHLVRRPSGGRALLHADEITYSVAFSERHPLAHGGVIESYRRLSTALMMALRALAPSAPIEADRRHERAAAPKAICFEVPSDYEITARGKKLIGSAQMRKYGGVLQHGALPLSGDVADICDALAFSDEAARQEAKKRVRERAITLSEAAQRSITWQEAAEALCEGFQRAFALRWHIVQDLPEADCAQALAQSRYADDSWTFSR</sequence>
<dbReference type="PROSITE" id="PS51733">
    <property type="entry name" value="BPL_LPL_CATALYTIC"/>
    <property type="match status" value="1"/>
</dbReference>
<dbReference type="EMBL" id="PGTM01000147">
    <property type="protein sequence ID" value="PJF35503.1"/>
    <property type="molecule type" value="Genomic_DNA"/>
</dbReference>
<dbReference type="PANTHER" id="PTHR43679:SF2">
    <property type="entry name" value="OCTANOYL-[GCVH]:PROTEIN N-OCTANOYLTRANSFERASE"/>
    <property type="match status" value="1"/>
</dbReference>
<reference evidence="2 3" key="1">
    <citation type="submission" date="2017-11" db="EMBL/GenBank/DDBJ databases">
        <title>Evolution of Phototrophy in the Chloroflexi Phylum Driven by Horizontal Gene Transfer.</title>
        <authorList>
            <person name="Ward L.M."/>
            <person name="Hemp J."/>
            <person name="Shih P.M."/>
            <person name="Mcglynn S.E."/>
            <person name="Fischer W."/>
        </authorList>
    </citation>
    <scope>NUCLEOTIDE SEQUENCE [LARGE SCALE GENOMIC DNA]</scope>
    <source>
        <strain evidence="2">JP3_13</strain>
    </source>
</reference>
<proteinExistence type="predicted"/>
<dbReference type="InterPro" id="IPR004143">
    <property type="entry name" value="BPL_LPL_catalytic"/>
</dbReference>
<protein>
    <recommendedName>
        <fullName evidence="1">BPL/LPL catalytic domain-containing protein</fullName>
    </recommendedName>
</protein>